<dbReference type="Proteomes" id="UP000770785">
    <property type="component" value="Unassembled WGS sequence"/>
</dbReference>
<proteinExistence type="predicted"/>
<keyword evidence="2" id="KW-1185">Reference proteome</keyword>
<dbReference type="RefSeq" id="WP_168040307.1">
    <property type="nucleotide sequence ID" value="NZ_JAATJH010000011.1"/>
</dbReference>
<gene>
    <name evidence="1" type="ORF">GGR27_003884</name>
</gene>
<organism evidence="1 2">
    <name type="scientific">Neolewinella antarctica</name>
    <dbReference type="NCBI Taxonomy" id="442734"/>
    <lineage>
        <taxon>Bacteria</taxon>
        <taxon>Pseudomonadati</taxon>
        <taxon>Bacteroidota</taxon>
        <taxon>Saprospiria</taxon>
        <taxon>Saprospirales</taxon>
        <taxon>Lewinellaceae</taxon>
        <taxon>Neolewinella</taxon>
    </lineage>
</organism>
<sequence length="388" mass="44070">MPLSQVRVDVADGMLVFPDSKAYREAIHATTRSSAQEYREWVEKLGILTQQSRMLEIRQQVETTCNSYADEEALLSNQDRKYIVMQDSTPMLTMFGQAAPYLVNYDGRLKIGDGLHEFTREHHILVTDEKLATLERAKIDRITNYSTGVIYEPLVYSNQNKFGQSAASEKVQQGNLFCINSHLDRTTVDRNGRSVSGFALEDEQRFDGNRERMQSAWIRQVQTLSGSAQSRTYDIVWSSTMGLVTQRKRWIGWRSIYPKVRIGYEKDNGSRPGSTIDPLIISRWATAFIDQNGTIVRDNLTEDEANAPLLETFLTEHDNIPITVTSDGSAGRIVVIDDFSALFEVLVPGTIVETRFQHIQHDGTISARWTNRGDDVDNDPISVEYNCR</sequence>
<dbReference type="EMBL" id="JAATJH010000011">
    <property type="protein sequence ID" value="NJC28361.1"/>
    <property type="molecule type" value="Genomic_DNA"/>
</dbReference>
<evidence type="ECO:0000313" key="1">
    <source>
        <dbReference type="EMBL" id="NJC28361.1"/>
    </source>
</evidence>
<accession>A0ABX0XGB4</accession>
<reference evidence="1 2" key="1">
    <citation type="submission" date="2020-03" db="EMBL/GenBank/DDBJ databases">
        <title>Genomic Encyclopedia of Type Strains, Phase IV (KMG-IV): sequencing the most valuable type-strain genomes for metagenomic binning, comparative biology and taxonomic classification.</title>
        <authorList>
            <person name="Goeker M."/>
        </authorList>
    </citation>
    <scope>NUCLEOTIDE SEQUENCE [LARGE SCALE GENOMIC DNA]</scope>
    <source>
        <strain evidence="1 2">DSM 105096</strain>
    </source>
</reference>
<name>A0ABX0XGB4_9BACT</name>
<protein>
    <submittedName>
        <fullName evidence="1">Uncharacterized protein</fullName>
    </submittedName>
</protein>
<evidence type="ECO:0000313" key="2">
    <source>
        <dbReference type="Proteomes" id="UP000770785"/>
    </source>
</evidence>
<comment type="caution">
    <text evidence="1">The sequence shown here is derived from an EMBL/GenBank/DDBJ whole genome shotgun (WGS) entry which is preliminary data.</text>
</comment>